<dbReference type="RefSeq" id="XP_067543685.1">
    <property type="nucleotide sequence ID" value="XM_067688497.1"/>
</dbReference>
<dbReference type="Proteomes" id="UP000185944">
    <property type="component" value="Unassembled WGS sequence"/>
</dbReference>
<gene>
    <name evidence="1" type="ORF">NEDG_01079</name>
</gene>
<name>A0A177EC27_9MICR</name>
<organism evidence="1 2">
    <name type="scientific">Nematocida displodere</name>
    <dbReference type="NCBI Taxonomy" id="1805483"/>
    <lineage>
        <taxon>Eukaryota</taxon>
        <taxon>Fungi</taxon>
        <taxon>Fungi incertae sedis</taxon>
        <taxon>Microsporidia</taxon>
        <taxon>Nematocida</taxon>
    </lineage>
</organism>
<dbReference type="VEuPathDB" id="MicrosporidiaDB:NEDG_01079"/>
<proteinExistence type="predicted"/>
<dbReference type="EMBL" id="LTDL01000042">
    <property type="protein sequence ID" value="OAG28940.1"/>
    <property type="molecule type" value="Genomic_DNA"/>
</dbReference>
<comment type="caution">
    <text evidence="1">The sequence shown here is derived from an EMBL/GenBank/DDBJ whole genome shotgun (WGS) entry which is preliminary data.</text>
</comment>
<evidence type="ECO:0000313" key="2">
    <source>
        <dbReference type="Proteomes" id="UP000185944"/>
    </source>
</evidence>
<evidence type="ECO:0000313" key="1">
    <source>
        <dbReference type="EMBL" id="OAG28940.1"/>
    </source>
</evidence>
<dbReference type="GeneID" id="93647429"/>
<protein>
    <submittedName>
        <fullName evidence="1">Uncharacterized protein</fullName>
    </submittedName>
</protein>
<accession>A0A177EC27</accession>
<dbReference type="AlphaFoldDB" id="A0A177EC27"/>
<keyword evidence="2" id="KW-1185">Reference proteome</keyword>
<sequence>MHGNRRCRALARTYIEMRIREIQLSKQVLDVKEPESTKNDFFADGMRRKIEETIRRKRIKISGDASLELPAPVSVEVEPELGLADSEFSPCPESKKEIIKRLSTPRALKCGCLSHGTTPKK</sequence>
<reference evidence="1 2" key="1">
    <citation type="submission" date="2016-02" db="EMBL/GenBank/DDBJ databases">
        <title>Discovery of a natural microsporidian pathogen with a broad tissue tropism in Caenorhabditis elegans.</title>
        <authorList>
            <person name="Luallen R.J."/>
            <person name="Reinke A.W."/>
            <person name="Tong L."/>
            <person name="Botts M.R."/>
            <person name="Felix M.-A."/>
            <person name="Troemel E.R."/>
        </authorList>
    </citation>
    <scope>NUCLEOTIDE SEQUENCE [LARGE SCALE GENOMIC DNA]</scope>
    <source>
        <strain evidence="1 2">JUm2807</strain>
    </source>
</reference>